<evidence type="ECO:0000313" key="2">
    <source>
        <dbReference type="Proteomes" id="UP000701801"/>
    </source>
</evidence>
<dbReference type="Proteomes" id="UP000701801">
    <property type="component" value="Unassembled WGS sequence"/>
</dbReference>
<protein>
    <submittedName>
        <fullName evidence="1">Uncharacterized protein</fullName>
    </submittedName>
</protein>
<organism evidence="1 2">
    <name type="scientific">Hymenoscyphus albidus</name>
    <dbReference type="NCBI Taxonomy" id="595503"/>
    <lineage>
        <taxon>Eukaryota</taxon>
        <taxon>Fungi</taxon>
        <taxon>Dikarya</taxon>
        <taxon>Ascomycota</taxon>
        <taxon>Pezizomycotina</taxon>
        <taxon>Leotiomycetes</taxon>
        <taxon>Helotiales</taxon>
        <taxon>Helotiaceae</taxon>
        <taxon>Hymenoscyphus</taxon>
    </lineage>
</organism>
<dbReference type="EMBL" id="CAJVRM010000239">
    <property type="protein sequence ID" value="CAG8977912.1"/>
    <property type="molecule type" value="Genomic_DNA"/>
</dbReference>
<reference evidence="1" key="1">
    <citation type="submission" date="2021-07" db="EMBL/GenBank/DDBJ databases">
        <authorList>
            <person name="Durling M."/>
        </authorList>
    </citation>
    <scope>NUCLEOTIDE SEQUENCE</scope>
</reference>
<comment type="caution">
    <text evidence="1">The sequence shown here is derived from an EMBL/GenBank/DDBJ whole genome shotgun (WGS) entry which is preliminary data.</text>
</comment>
<dbReference type="AlphaFoldDB" id="A0A9N9Q7Y2"/>
<dbReference type="OrthoDB" id="62952at2759"/>
<gene>
    <name evidence="1" type="ORF">HYALB_00001791</name>
</gene>
<proteinExistence type="predicted"/>
<name>A0A9N9Q7Y2_9HELO</name>
<keyword evidence="2" id="KW-1185">Reference proteome</keyword>
<evidence type="ECO:0000313" key="1">
    <source>
        <dbReference type="EMBL" id="CAG8977912.1"/>
    </source>
</evidence>
<sequence>MISPHSVYTDDRRCRFLLAQFCRDIGSTRLNSLEVLSLLDSNINLALDLELQFEKSLDPLKILRNVKSVVVRNATFEETPWLPVPPQSLRPIVSKNTMSDSPEDLKVSGQFKDVITGSSLVERLEKMHGCLVHYVASFESRPQARKAMEQGYFSALYREDQPEDYSAGFAMFDVFTDHIMHQALSTLYTYILYSNIAVIKLQRKQIIDYLDPQYERICEAATRLSIFLEQDKLGTGGPLSTRVLEAQMLLEELGDAIMDGDSSLTFKAILKKSLPSSELEKASGEKEAGQKKLELPGSGYRDFLRLFPIVADHYYTRCDEIRKARGMLYECDLGDETEPDFFGDISHYKEMSQHFGIPPPSSKTIPDGVA</sequence>
<accession>A0A9N9Q7Y2</accession>